<feature type="region of interest" description="Disordered" evidence="1">
    <location>
        <begin position="128"/>
        <end position="159"/>
    </location>
</feature>
<feature type="region of interest" description="Disordered" evidence="1">
    <location>
        <begin position="1"/>
        <end position="30"/>
    </location>
</feature>
<evidence type="ECO:0000313" key="2">
    <source>
        <dbReference type="EMBL" id="MBB5092590.1"/>
    </source>
</evidence>
<feature type="region of interest" description="Disordered" evidence="1">
    <location>
        <begin position="79"/>
        <end position="108"/>
    </location>
</feature>
<keyword evidence="3" id="KW-1185">Reference proteome</keyword>
<accession>A0A7W8ANT4</accession>
<reference evidence="2 3" key="1">
    <citation type="submission" date="2020-08" db="EMBL/GenBank/DDBJ databases">
        <title>Genomic Encyclopedia of Type Strains, Phase IV (KMG-IV): sequencing the most valuable type-strain genomes for metagenomic binning, comparative biology and taxonomic classification.</title>
        <authorList>
            <person name="Goeker M."/>
        </authorList>
    </citation>
    <scope>NUCLEOTIDE SEQUENCE [LARGE SCALE GENOMIC DNA]</scope>
    <source>
        <strain evidence="2 3">DSM 25620</strain>
    </source>
</reference>
<dbReference type="EMBL" id="JACHIL010000006">
    <property type="protein sequence ID" value="MBB5092590.1"/>
    <property type="molecule type" value="Genomic_DNA"/>
</dbReference>
<gene>
    <name evidence="2" type="ORF">HNQ68_003147</name>
</gene>
<dbReference type="Proteomes" id="UP000531231">
    <property type="component" value="Unassembled WGS sequence"/>
</dbReference>
<protein>
    <submittedName>
        <fullName evidence="2">Uncharacterized protein</fullName>
    </submittedName>
</protein>
<proteinExistence type="predicted"/>
<evidence type="ECO:0000313" key="3">
    <source>
        <dbReference type="Proteomes" id="UP000531231"/>
    </source>
</evidence>
<evidence type="ECO:0000256" key="1">
    <source>
        <dbReference type="SAM" id="MobiDB-lite"/>
    </source>
</evidence>
<organism evidence="2 3">
    <name type="scientific">Pseudochrobactrum saccharolyticum</name>
    <dbReference type="NCBI Taxonomy" id="354352"/>
    <lineage>
        <taxon>Bacteria</taxon>
        <taxon>Pseudomonadati</taxon>
        <taxon>Pseudomonadota</taxon>
        <taxon>Alphaproteobacteria</taxon>
        <taxon>Hyphomicrobiales</taxon>
        <taxon>Brucellaceae</taxon>
        <taxon>Pseudochrobactrum</taxon>
    </lineage>
</organism>
<feature type="compositionally biased region" description="Basic and acidic residues" evidence="1">
    <location>
        <begin position="129"/>
        <end position="141"/>
    </location>
</feature>
<dbReference type="RefSeq" id="WP_151160312.1">
    <property type="nucleotide sequence ID" value="NZ_JACHIL010000006.1"/>
</dbReference>
<comment type="caution">
    <text evidence="2">The sequence shown here is derived from an EMBL/GenBank/DDBJ whole genome shotgun (WGS) entry which is preliminary data.</text>
</comment>
<feature type="compositionally biased region" description="Basic residues" evidence="1">
    <location>
        <begin position="97"/>
        <end position="106"/>
    </location>
</feature>
<feature type="compositionally biased region" description="Polar residues" evidence="1">
    <location>
        <begin position="16"/>
        <end position="30"/>
    </location>
</feature>
<dbReference type="AlphaFoldDB" id="A0A7W8ANT4"/>
<name>A0A7W8ANT4_9HYPH</name>
<sequence>MNKQKTDMRNLPSPEPTSSDSNANTLFNPQSALRKTIQKWQQKLAVDIERQPNLIAAASAAEARRRYRLEKAVEGKTVRPYKKHKLAPFQFGETHESHRKRTHKERQRIYRGVTAETVRSWTDLSVMSEEEKADHIKQKNRERQKKWRQKSEPTTNDLHTEIAKALEDFDC</sequence>